<accession>A0ABN3GN23</accession>
<protein>
    <submittedName>
        <fullName evidence="2">Uncharacterized protein</fullName>
    </submittedName>
</protein>
<dbReference type="EMBL" id="BAAARA010000015">
    <property type="protein sequence ID" value="GAA2356185.1"/>
    <property type="molecule type" value="Genomic_DNA"/>
</dbReference>
<reference evidence="2 3" key="1">
    <citation type="journal article" date="2019" name="Int. J. Syst. Evol. Microbiol.">
        <title>The Global Catalogue of Microorganisms (GCM) 10K type strain sequencing project: providing services to taxonomists for standard genome sequencing and annotation.</title>
        <authorList>
            <consortium name="The Broad Institute Genomics Platform"/>
            <consortium name="The Broad Institute Genome Sequencing Center for Infectious Disease"/>
            <person name="Wu L."/>
            <person name="Ma J."/>
        </authorList>
    </citation>
    <scope>NUCLEOTIDE SEQUENCE [LARGE SCALE GENOMIC DNA]</scope>
    <source>
        <strain evidence="2 3">JCM 16221</strain>
    </source>
</reference>
<organism evidence="2 3">
    <name type="scientific">Saccharopolyspora halophila</name>
    <dbReference type="NCBI Taxonomy" id="405551"/>
    <lineage>
        <taxon>Bacteria</taxon>
        <taxon>Bacillati</taxon>
        <taxon>Actinomycetota</taxon>
        <taxon>Actinomycetes</taxon>
        <taxon>Pseudonocardiales</taxon>
        <taxon>Pseudonocardiaceae</taxon>
        <taxon>Saccharopolyspora</taxon>
    </lineage>
</organism>
<evidence type="ECO:0000256" key="1">
    <source>
        <dbReference type="SAM" id="MobiDB-lite"/>
    </source>
</evidence>
<keyword evidence="3" id="KW-1185">Reference proteome</keyword>
<evidence type="ECO:0000313" key="3">
    <source>
        <dbReference type="Proteomes" id="UP001501218"/>
    </source>
</evidence>
<gene>
    <name evidence="2" type="ORF">GCM10009854_37860</name>
</gene>
<sequence>MQQNRADDLSTCEIARQLADAAVRGLGWLQSRCAPVGSTDFTEHSGQTRGRLREREPAPGRTEPCGPRQPCGWSTIGALTQLLVFGEAMGAVMPSAATLLPHS</sequence>
<feature type="region of interest" description="Disordered" evidence="1">
    <location>
        <begin position="37"/>
        <end position="69"/>
    </location>
</feature>
<comment type="caution">
    <text evidence="2">The sequence shown here is derived from an EMBL/GenBank/DDBJ whole genome shotgun (WGS) entry which is preliminary data.</text>
</comment>
<proteinExistence type="predicted"/>
<dbReference type="Proteomes" id="UP001501218">
    <property type="component" value="Unassembled WGS sequence"/>
</dbReference>
<evidence type="ECO:0000313" key="2">
    <source>
        <dbReference type="EMBL" id="GAA2356185.1"/>
    </source>
</evidence>
<name>A0ABN3GN23_9PSEU</name>